<dbReference type="AlphaFoldDB" id="A0A4D6L6K9"/>
<name>A0A4D6L6K9_VIGUN</name>
<organism evidence="1 2">
    <name type="scientific">Vigna unguiculata</name>
    <name type="common">Cowpea</name>
    <dbReference type="NCBI Taxonomy" id="3917"/>
    <lineage>
        <taxon>Eukaryota</taxon>
        <taxon>Viridiplantae</taxon>
        <taxon>Streptophyta</taxon>
        <taxon>Embryophyta</taxon>
        <taxon>Tracheophyta</taxon>
        <taxon>Spermatophyta</taxon>
        <taxon>Magnoliopsida</taxon>
        <taxon>eudicotyledons</taxon>
        <taxon>Gunneridae</taxon>
        <taxon>Pentapetalae</taxon>
        <taxon>rosids</taxon>
        <taxon>fabids</taxon>
        <taxon>Fabales</taxon>
        <taxon>Fabaceae</taxon>
        <taxon>Papilionoideae</taxon>
        <taxon>50 kb inversion clade</taxon>
        <taxon>NPAAA clade</taxon>
        <taxon>indigoferoid/millettioid clade</taxon>
        <taxon>Phaseoleae</taxon>
        <taxon>Vigna</taxon>
    </lineage>
</organism>
<gene>
    <name evidence="1" type="ORF">DEO72_LG2g4507</name>
</gene>
<evidence type="ECO:0000313" key="1">
    <source>
        <dbReference type="EMBL" id="QCD84157.1"/>
    </source>
</evidence>
<proteinExistence type="predicted"/>
<evidence type="ECO:0000313" key="2">
    <source>
        <dbReference type="Proteomes" id="UP000501690"/>
    </source>
</evidence>
<sequence>MTQSNIAYSKSHITTYNTQSRKVHCHQRYRLVLPERRQVTFLRRSPDKTLSPSGATQIPESLFHGYRLVGHYSPPDAPHSKDLPDALIVWRPFLRRQELY</sequence>
<keyword evidence="2" id="KW-1185">Reference proteome</keyword>
<protein>
    <submittedName>
        <fullName evidence="1">Uncharacterized protein</fullName>
    </submittedName>
</protein>
<dbReference type="Proteomes" id="UP000501690">
    <property type="component" value="Linkage Group LG2"/>
</dbReference>
<dbReference type="EMBL" id="CP039346">
    <property type="protein sequence ID" value="QCD84157.1"/>
    <property type="molecule type" value="Genomic_DNA"/>
</dbReference>
<reference evidence="1 2" key="1">
    <citation type="submission" date="2019-04" db="EMBL/GenBank/DDBJ databases">
        <title>An improved genome assembly and genetic linkage map for asparagus bean, Vigna unguiculata ssp. sesquipedialis.</title>
        <authorList>
            <person name="Xia Q."/>
            <person name="Zhang R."/>
            <person name="Dong Y."/>
        </authorList>
    </citation>
    <scope>NUCLEOTIDE SEQUENCE [LARGE SCALE GENOMIC DNA]</scope>
    <source>
        <tissue evidence="1">Leaf</tissue>
    </source>
</reference>
<accession>A0A4D6L6K9</accession>